<accession>A0A941D389</accession>
<keyword evidence="3" id="KW-1185">Reference proteome</keyword>
<protein>
    <recommendedName>
        <fullName evidence="4">Peptidase A2 domain-containing protein</fullName>
    </recommendedName>
</protein>
<feature type="signal peptide" evidence="1">
    <location>
        <begin position="1"/>
        <end position="19"/>
    </location>
</feature>
<dbReference type="Proteomes" id="UP000622580">
    <property type="component" value="Unassembled WGS sequence"/>
</dbReference>
<name>A0A941D389_9CAUL</name>
<evidence type="ECO:0008006" key="4">
    <source>
        <dbReference type="Google" id="ProtNLM"/>
    </source>
</evidence>
<evidence type="ECO:0000313" key="2">
    <source>
        <dbReference type="EMBL" id="MBR7621087.1"/>
    </source>
</evidence>
<gene>
    <name evidence="2" type="ORF">JKL49_16965</name>
</gene>
<evidence type="ECO:0000256" key="1">
    <source>
        <dbReference type="SAM" id="SignalP"/>
    </source>
</evidence>
<sequence>MKLVLALAALWLAPAPANAAACWFEQGVVVVPASVAGIAGDYILDTGSATTQLHETRAQMEGLPPAFRGEVRVDGVRLLDRAVSVVDLDARTYSFPTPIAGVIGADVLSAYVVDVSFAPCRVEIWRAGKAPRVRPLSVLPMRLVGGLPVVTAAVADGPRTAVGGFVVATGLDSATRLDEALAGAPGAKVEDVAPYGARRARLRALSLAGALFENLLGGLQPHVEGAVGAVGPPVLSRWRLRFDFPRGRLILRRP</sequence>
<dbReference type="RefSeq" id="WP_215341965.1">
    <property type="nucleotide sequence ID" value="NZ_JAGSGD010000001.1"/>
</dbReference>
<comment type="caution">
    <text evidence="2">The sequence shown here is derived from an EMBL/GenBank/DDBJ whole genome shotgun (WGS) entry which is preliminary data.</text>
</comment>
<proteinExistence type="predicted"/>
<evidence type="ECO:0000313" key="3">
    <source>
        <dbReference type="Proteomes" id="UP000622580"/>
    </source>
</evidence>
<feature type="chain" id="PRO_5037865722" description="Peptidase A2 domain-containing protein" evidence="1">
    <location>
        <begin position="20"/>
        <end position="254"/>
    </location>
</feature>
<reference evidence="2" key="1">
    <citation type="submission" date="2021-04" db="EMBL/GenBank/DDBJ databases">
        <title>Draft genome assembly of strain Phenylobacterium sp. 20VBR1 using MiniION and Illumina platforms.</title>
        <authorList>
            <person name="Thomas F.A."/>
            <person name="Krishnan K.P."/>
            <person name="Sinha R.K."/>
        </authorList>
    </citation>
    <scope>NUCLEOTIDE SEQUENCE</scope>
    <source>
        <strain evidence="2">20VBR1</strain>
    </source>
</reference>
<dbReference type="AlphaFoldDB" id="A0A941D389"/>
<organism evidence="2 3">
    <name type="scientific">Phenylobacterium glaciei</name>
    <dbReference type="NCBI Taxonomy" id="2803784"/>
    <lineage>
        <taxon>Bacteria</taxon>
        <taxon>Pseudomonadati</taxon>
        <taxon>Pseudomonadota</taxon>
        <taxon>Alphaproteobacteria</taxon>
        <taxon>Caulobacterales</taxon>
        <taxon>Caulobacteraceae</taxon>
        <taxon>Phenylobacterium</taxon>
    </lineage>
</organism>
<keyword evidence="1" id="KW-0732">Signal</keyword>
<dbReference type="EMBL" id="JAGSGD010000001">
    <property type="protein sequence ID" value="MBR7621087.1"/>
    <property type="molecule type" value="Genomic_DNA"/>
</dbReference>